<evidence type="ECO:0000313" key="11">
    <source>
        <dbReference type="EMBL" id="AMK76639.1"/>
    </source>
</evidence>
<accession>A0A126T3I6</accession>
<proteinExistence type="predicted"/>
<dbReference type="SUPFAM" id="SSF141868">
    <property type="entry name" value="EAL domain-like"/>
    <property type="match status" value="1"/>
</dbReference>
<dbReference type="RefSeq" id="WP_062328325.1">
    <property type="nucleotide sequence ID" value="NZ_CP014476.1"/>
</dbReference>
<dbReference type="Gene3D" id="3.20.20.450">
    <property type="entry name" value="EAL domain"/>
    <property type="match status" value="1"/>
</dbReference>
<dbReference type="InterPro" id="IPR001789">
    <property type="entry name" value="Sig_transdc_resp-reg_receiver"/>
</dbReference>
<dbReference type="PROSITE" id="PS50887">
    <property type="entry name" value="GGDEF"/>
    <property type="match status" value="1"/>
</dbReference>
<dbReference type="NCBIfam" id="TIGR00229">
    <property type="entry name" value="sensory_box"/>
    <property type="match status" value="2"/>
</dbReference>
<dbReference type="GO" id="GO:0071732">
    <property type="term" value="P:cellular response to nitric oxide"/>
    <property type="evidence" value="ECO:0007669"/>
    <property type="project" value="UniProtKB-ARBA"/>
</dbReference>
<dbReference type="SMART" id="SM00091">
    <property type="entry name" value="PAS"/>
    <property type="match status" value="2"/>
</dbReference>
<sequence>MLASRIMIVEDEGIIAMDIRKQLEGFGYEVVATAFSGGQAITLANEYKPDLVMMDIVLKGDMDGISAAHAITESLHIPVIFLTAYSDPATLLRAKTTGAYGYLIKPFRPDELHASIEVALYKYQLERRLKESEQWFGKTLHCISDAVIATDAEGVIRFMNPVAETITEQSLEQAKGKLVSELMTLISESSRSVIENPVLSALQSGAVTGIDHPTLFVSQSGLEIPVDDGAAPILDDDGTLLGAVMVFRDITARRQMEHLLRESEERFHSSFELAAIGMALIALDGSFLQVNNALCEILGYTRDELLGSNLRMLTHADHHNKVINHYLWQLVTDVLPTFQIEVECFHKVVGKTVWTMMSASLVRTTDGEPQYFIVQIQNISNRKYAEQQLIYLANHDPLTGLLNRDQFHNRLTQALSSGQRHNRKLAVMYLDLDRFKLINDTLGHRLGDLLLQAVSDRLRTSVRSNDILARLGGDEFIVLLSDINQIDDVARIAQKTLDILTQPFTLEGNDLVVTASIGISIHPDDGKDSHTLLMNADTAMYLAKERGKNNFQFYTLEMTEKSIERMKVERGLRHALAHDELRLHYQPQICTGSGVVISAEALVRWQHPEWGLVYPDRFINVAEETGLIVPIGAWVLREACLQAKTWIENDGPFGSVAVNVSARQFLDTNLFQTVKRTLAETGLNPSVLELEITESAIMQDPENTLQVLHQFQGLGVRLSIDDFGTGYSSLTYLRRFPIQSVKIDRSFVIDLPCDEGSKTLVRAITALAHELKLSVVVEGVETRDQLSFLTEQKCDSLQGYMFSRPVSAEQFQQDFINSGFKTYLPNTSNDQP</sequence>
<comment type="cofactor">
    <cofactor evidence="1">
        <name>Mg(2+)</name>
        <dbReference type="ChEBI" id="CHEBI:18420"/>
    </cofactor>
</comment>
<keyword evidence="3" id="KW-0973">c-di-GMP</keyword>
<dbReference type="InterPro" id="IPR035919">
    <property type="entry name" value="EAL_sf"/>
</dbReference>
<dbReference type="NCBIfam" id="TIGR00254">
    <property type="entry name" value="GGDEF"/>
    <property type="match status" value="1"/>
</dbReference>
<feature type="modified residue" description="4-aspartylphosphate" evidence="5">
    <location>
        <position position="55"/>
    </location>
</feature>
<dbReference type="InterPro" id="IPR052155">
    <property type="entry name" value="Biofilm_reg_signaling"/>
</dbReference>
<dbReference type="Pfam" id="PF00990">
    <property type="entry name" value="GGDEF"/>
    <property type="match status" value="1"/>
</dbReference>
<dbReference type="Proteomes" id="UP000030512">
    <property type="component" value="Chromosome"/>
</dbReference>
<dbReference type="Pfam" id="PF00563">
    <property type="entry name" value="EAL"/>
    <property type="match status" value="1"/>
</dbReference>
<feature type="domain" description="PAS" evidence="7">
    <location>
        <begin position="132"/>
        <end position="205"/>
    </location>
</feature>
<dbReference type="SMART" id="SM00448">
    <property type="entry name" value="REC"/>
    <property type="match status" value="1"/>
</dbReference>
<feature type="domain" description="PAC" evidence="8">
    <location>
        <begin position="338"/>
        <end position="391"/>
    </location>
</feature>
<dbReference type="GO" id="GO:0000160">
    <property type="term" value="P:phosphorelay signal transduction system"/>
    <property type="evidence" value="ECO:0007669"/>
    <property type="project" value="InterPro"/>
</dbReference>
<evidence type="ECO:0000256" key="1">
    <source>
        <dbReference type="ARBA" id="ARBA00001946"/>
    </source>
</evidence>
<dbReference type="PROSITE" id="PS50112">
    <property type="entry name" value="PAS"/>
    <property type="match status" value="2"/>
</dbReference>
<dbReference type="EMBL" id="CP014476">
    <property type="protein sequence ID" value="AMK76639.1"/>
    <property type="molecule type" value="Genomic_DNA"/>
</dbReference>
<dbReference type="SUPFAM" id="SSF55785">
    <property type="entry name" value="PYP-like sensor domain (PAS domain)"/>
    <property type="match status" value="2"/>
</dbReference>
<dbReference type="PROSITE" id="PS50883">
    <property type="entry name" value="EAL"/>
    <property type="match status" value="1"/>
</dbReference>
<dbReference type="SUPFAM" id="SSF52172">
    <property type="entry name" value="CheY-like"/>
    <property type="match status" value="1"/>
</dbReference>
<dbReference type="SMART" id="SM00267">
    <property type="entry name" value="GGDEF"/>
    <property type="match status" value="1"/>
</dbReference>
<dbReference type="InterPro" id="IPR043128">
    <property type="entry name" value="Rev_trsase/Diguanyl_cyclase"/>
</dbReference>
<dbReference type="STRING" id="1538553.JT25_009080"/>
<dbReference type="InterPro" id="IPR000160">
    <property type="entry name" value="GGDEF_dom"/>
</dbReference>
<dbReference type="OrthoDB" id="1316910at2"/>
<name>A0A126T3I6_9GAMM</name>
<dbReference type="AlphaFoldDB" id="A0A126T3I6"/>
<dbReference type="GO" id="GO:0071111">
    <property type="term" value="F:cyclic-guanylate-specific phosphodiesterase activity"/>
    <property type="evidence" value="ECO:0007669"/>
    <property type="project" value="UniProtKB-EC"/>
</dbReference>
<protein>
    <recommendedName>
        <fullName evidence="2">cyclic-guanylate-specific phosphodiesterase</fullName>
        <ecNumber evidence="2">3.1.4.52</ecNumber>
    </recommendedName>
</protein>
<dbReference type="Gene3D" id="3.30.450.20">
    <property type="entry name" value="PAS domain"/>
    <property type="match status" value="2"/>
</dbReference>
<dbReference type="CDD" id="cd01948">
    <property type="entry name" value="EAL"/>
    <property type="match status" value="1"/>
</dbReference>
<evidence type="ECO:0000256" key="3">
    <source>
        <dbReference type="ARBA" id="ARBA00022636"/>
    </source>
</evidence>
<feature type="domain" description="PAC" evidence="8">
    <location>
        <begin position="210"/>
        <end position="262"/>
    </location>
</feature>
<feature type="domain" description="Response regulatory" evidence="6">
    <location>
        <begin position="5"/>
        <end position="120"/>
    </location>
</feature>
<evidence type="ECO:0000256" key="2">
    <source>
        <dbReference type="ARBA" id="ARBA00012282"/>
    </source>
</evidence>
<dbReference type="InterPro" id="IPR035965">
    <property type="entry name" value="PAS-like_dom_sf"/>
</dbReference>
<dbReference type="InterPro" id="IPR001633">
    <property type="entry name" value="EAL_dom"/>
</dbReference>
<dbReference type="FunFam" id="3.20.20.450:FF:000001">
    <property type="entry name" value="Cyclic di-GMP phosphodiesterase yahA"/>
    <property type="match status" value="1"/>
</dbReference>
<gene>
    <name evidence="11" type="ORF">JT25_009080</name>
</gene>
<dbReference type="Pfam" id="PF13426">
    <property type="entry name" value="PAS_9"/>
    <property type="match status" value="1"/>
</dbReference>
<keyword evidence="12" id="KW-1185">Reference proteome</keyword>
<feature type="domain" description="GGDEF" evidence="10">
    <location>
        <begin position="423"/>
        <end position="556"/>
    </location>
</feature>
<dbReference type="CDD" id="cd17534">
    <property type="entry name" value="REC_DC-like"/>
    <property type="match status" value="1"/>
</dbReference>
<dbReference type="Gene3D" id="3.40.50.2300">
    <property type="match status" value="1"/>
</dbReference>
<dbReference type="InterPro" id="IPR001610">
    <property type="entry name" value="PAC"/>
</dbReference>
<evidence type="ECO:0000259" key="9">
    <source>
        <dbReference type="PROSITE" id="PS50883"/>
    </source>
</evidence>
<dbReference type="FunFam" id="3.30.70.270:FF:000001">
    <property type="entry name" value="Diguanylate cyclase domain protein"/>
    <property type="match status" value="1"/>
</dbReference>
<dbReference type="EC" id="3.1.4.52" evidence="2"/>
<dbReference type="InterPro" id="IPR000700">
    <property type="entry name" value="PAS-assoc_C"/>
</dbReference>
<evidence type="ECO:0000313" key="12">
    <source>
        <dbReference type="Proteomes" id="UP000030512"/>
    </source>
</evidence>
<evidence type="ECO:0000256" key="4">
    <source>
        <dbReference type="ARBA" id="ARBA00051114"/>
    </source>
</evidence>
<reference evidence="11 12" key="1">
    <citation type="journal article" date="2015" name="Environ. Microbiol.">
        <title>Methane oxidation coupled to nitrate reduction under hypoxia by the Gammaproteobacterium Methylomonas denitrificans, sp. nov. type strain FJG1.</title>
        <authorList>
            <person name="Kits K.D."/>
            <person name="Klotz M.G."/>
            <person name="Stein L.Y."/>
        </authorList>
    </citation>
    <scope>NUCLEOTIDE SEQUENCE [LARGE SCALE GENOMIC DNA]</scope>
    <source>
        <strain evidence="11 12">FJG1</strain>
    </source>
</reference>
<feature type="domain" description="PAS" evidence="7">
    <location>
        <begin position="263"/>
        <end position="322"/>
    </location>
</feature>
<dbReference type="Pfam" id="PF08448">
    <property type="entry name" value="PAS_4"/>
    <property type="match status" value="1"/>
</dbReference>
<dbReference type="CDD" id="cd00130">
    <property type="entry name" value="PAS"/>
    <property type="match status" value="1"/>
</dbReference>
<dbReference type="SUPFAM" id="SSF55073">
    <property type="entry name" value="Nucleotide cyclase"/>
    <property type="match status" value="1"/>
</dbReference>
<evidence type="ECO:0000259" key="10">
    <source>
        <dbReference type="PROSITE" id="PS50887"/>
    </source>
</evidence>
<dbReference type="PROSITE" id="PS50113">
    <property type="entry name" value="PAC"/>
    <property type="match status" value="2"/>
</dbReference>
<dbReference type="InterPro" id="IPR000014">
    <property type="entry name" value="PAS"/>
</dbReference>
<dbReference type="KEGG" id="mdn:JT25_009080"/>
<dbReference type="PANTHER" id="PTHR44757">
    <property type="entry name" value="DIGUANYLATE CYCLASE DGCP"/>
    <property type="match status" value="1"/>
</dbReference>
<dbReference type="PROSITE" id="PS50110">
    <property type="entry name" value="RESPONSE_REGULATORY"/>
    <property type="match status" value="1"/>
</dbReference>
<dbReference type="InterPro" id="IPR029787">
    <property type="entry name" value="Nucleotide_cyclase"/>
</dbReference>
<dbReference type="SMART" id="SM00086">
    <property type="entry name" value="PAC"/>
    <property type="match status" value="2"/>
</dbReference>
<dbReference type="Pfam" id="PF00072">
    <property type="entry name" value="Response_reg"/>
    <property type="match status" value="1"/>
</dbReference>
<evidence type="ECO:0000259" key="8">
    <source>
        <dbReference type="PROSITE" id="PS50113"/>
    </source>
</evidence>
<comment type="catalytic activity">
    <reaction evidence="4">
        <text>3',3'-c-di-GMP + H2O = 5'-phosphoguanylyl(3'-&gt;5')guanosine + H(+)</text>
        <dbReference type="Rhea" id="RHEA:24902"/>
        <dbReference type="ChEBI" id="CHEBI:15377"/>
        <dbReference type="ChEBI" id="CHEBI:15378"/>
        <dbReference type="ChEBI" id="CHEBI:58754"/>
        <dbReference type="ChEBI" id="CHEBI:58805"/>
        <dbReference type="EC" id="3.1.4.52"/>
    </reaction>
    <physiologicalReaction direction="left-to-right" evidence="4">
        <dbReference type="Rhea" id="RHEA:24903"/>
    </physiologicalReaction>
</comment>
<dbReference type="PANTHER" id="PTHR44757:SF2">
    <property type="entry name" value="BIOFILM ARCHITECTURE MAINTENANCE PROTEIN MBAA"/>
    <property type="match status" value="1"/>
</dbReference>
<dbReference type="PIRSF" id="PIRSF005925">
    <property type="entry name" value="Dos"/>
    <property type="match status" value="1"/>
</dbReference>
<keyword evidence="5" id="KW-0597">Phosphoprotein</keyword>
<dbReference type="Gene3D" id="3.30.70.270">
    <property type="match status" value="1"/>
</dbReference>
<dbReference type="InterPro" id="IPR013656">
    <property type="entry name" value="PAS_4"/>
</dbReference>
<dbReference type="InterPro" id="IPR011006">
    <property type="entry name" value="CheY-like_superfamily"/>
</dbReference>
<dbReference type="CDD" id="cd01949">
    <property type="entry name" value="GGDEF"/>
    <property type="match status" value="1"/>
</dbReference>
<organism evidence="11 12">
    <name type="scientific">Methylomonas denitrificans</name>
    <dbReference type="NCBI Taxonomy" id="1538553"/>
    <lineage>
        <taxon>Bacteria</taxon>
        <taxon>Pseudomonadati</taxon>
        <taxon>Pseudomonadota</taxon>
        <taxon>Gammaproteobacteria</taxon>
        <taxon>Methylococcales</taxon>
        <taxon>Methylococcaceae</taxon>
        <taxon>Methylomonas</taxon>
    </lineage>
</organism>
<evidence type="ECO:0000259" key="7">
    <source>
        <dbReference type="PROSITE" id="PS50112"/>
    </source>
</evidence>
<evidence type="ECO:0000259" key="6">
    <source>
        <dbReference type="PROSITE" id="PS50110"/>
    </source>
</evidence>
<dbReference type="InterPro" id="IPR012226">
    <property type="entry name" value="Diguanyl_cyclase/Pdiesterase"/>
</dbReference>
<dbReference type="SMART" id="SM00052">
    <property type="entry name" value="EAL"/>
    <property type="match status" value="1"/>
</dbReference>
<feature type="domain" description="EAL" evidence="9">
    <location>
        <begin position="565"/>
        <end position="819"/>
    </location>
</feature>
<evidence type="ECO:0000256" key="5">
    <source>
        <dbReference type="PROSITE-ProRule" id="PRU00169"/>
    </source>
</evidence>